<sequence>MLRYTLSSPPRRPVCGHSVRWASNRPYHRGFIERLGQTDPEPSFERYRGLRRWLYACFIGGNILVTSLWVSVGKELLEAKKRAELESGALHDPEGFQDAVHSGIINAPLAEWMMDHASLSRDNIRAGRRYTLLTHSISSGLVASHLIPFFVFFPRRLPGRDAPRLDPGNLRRFGRPRWARLAAAAATVSPRMRFFVGFSPVGIQLPHMAALLLLVPGALSLKNQIEEHNAKALAAHLEAVGKRADEIRASRALDAVSRVEGEAAGTAETLREIGAPRVEEGWQDCAGLTHKHGDEAQKTGMGNENKLAVVRNGPVLRLAQQSQYAYLASAAFGICIGIFWRRGPF</sequence>
<evidence type="ECO:0000313" key="2">
    <source>
        <dbReference type="EMBL" id="RYO86335.1"/>
    </source>
</evidence>
<keyword evidence="1" id="KW-1133">Transmembrane helix</keyword>
<name>A0ABY0H6N0_9PEZI</name>
<feature type="transmembrane region" description="Helical" evidence="1">
    <location>
        <begin position="130"/>
        <end position="153"/>
    </location>
</feature>
<accession>A0ABY0H6N0</accession>
<evidence type="ECO:0000256" key="1">
    <source>
        <dbReference type="SAM" id="Phobius"/>
    </source>
</evidence>
<keyword evidence="1" id="KW-0472">Membrane</keyword>
<gene>
    <name evidence="2" type="ORF">DL762_004816</name>
</gene>
<dbReference type="Proteomes" id="UP000294003">
    <property type="component" value="Unassembled WGS sequence"/>
</dbReference>
<proteinExistence type="predicted"/>
<comment type="caution">
    <text evidence="2">The sequence shown here is derived from an EMBL/GenBank/DDBJ whole genome shotgun (WGS) entry which is preliminary data.</text>
</comment>
<evidence type="ECO:0000313" key="3">
    <source>
        <dbReference type="Proteomes" id="UP000294003"/>
    </source>
</evidence>
<feature type="transmembrane region" description="Helical" evidence="1">
    <location>
        <begin position="53"/>
        <end position="72"/>
    </location>
</feature>
<dbReference type="EMBL" id="QJNS01000118">
    <property type="protein sequence ID" value="RYO86335.1"/>
    <property type="molecule type" value="Genomic_DNA"/>
</dbReference>
<keyword evidence="1" id="KW-0812">Transmembrane</keyword>
<reference evidence="2 3" key="1">
    <citation type="submission" date="2018-06" db="EMBL/GenBank/DDBJ databases">
        <title>Complete Genomes of Monosporascus.</title>
        <authorList>
            <person name="Robinson A.J."/>
            <person name="Natvig D.O."/>
        </authorList>
    </citation>
    <scope>NUCLEOTIDE SEQUENCE [LARGE SCALE GENOMIC DNA]</scope>
    <source>
        <strain evidence="2 3">CBS 609.92</strain>
    </source>
</reference>
<organism evidence="2 3">
    <name type="scientific">Monosporascus cannonballus</name>
    <dbReference type="NCBI Taxonomy" id="155416"/>
    <lineage>
        <taxon>Eukaryota</taxon>
        <taxon>Fungi</taxon>
        <taxon>Dikarya</taxon>
        <taxon>Ascomycota</taxon>
        <taxon>Pezizomycotina</taxon>
        <taxon>Sordariomycetes</taxon>
        <taxon>Xylariomycetidae</taxon>
        <taxon>Xylariales</taxon>
        <taxon>Xylariales incertae sedis</taxon>
        <taxon>Monosporascus</taxon>
    </lineage>
</organism>
<keyword evidence="3" id="KW-1185">Reference proteome</keyword>
<protein>
    <submittedName>
        <fullName evidence="2">Uncharacterized protein</fullName>
    </submittedName>
</protein>